<dbReference type="InterPro" id="IPR012839">
    <property type="entry name" value="Organic_radical_activase"/>
</dbReference>
<dbReference type="GO" id="GO:0051539">
    <property type="term" value="F:4 iron, 4 sulfur cluster binding"/>
    <property type="evidence" value="ECO:0007669"/>
    <property type="project" value="UniProtKB-KW"/>
</dbReference>
<keyword evidence="12" id="KW-1185">Reference proteome</keyword>
<dbReference type="GO" id="GO:0046872">
    <property type="term" value="F:metal ion binding"/>
    <property type="evidence" value="ECO:0007669"/>
    <property type="project" value="UniProtKB-KW"/>
</dbReference>
<dbReference type="InterPro" id="IPR034457">
    <property type="entry name" value="Organic_radical-activating"/>
</dbReference>
<keyword evidence="6" id="KW-0560">Oxidoreductase</keyword>
<evidence type="ECO:0000256" key="5">
    <source>
        <dbReference type="ARBA" id="ARBA00022723"/>
    </source>
</evidence>
<feature type="domain" description="4Fe-4S ferredoxin-type" evidence="9">
    <location>
        <begin position="64"/>
        <end position="93"/>
    </location>
</feature>
<comment type="caution">
    <text evidence="11">The sequence shown here is derived from an EMBL/GenBank/DDBJ whole genome shotgun (WGS) entry which is preliminary data.</text>
</comment>
<dbReference type="InterPro" id="IPR001989">
    <property type="entry name" value="Radical_activat_CS"/>
</dbReference>
<keyword evidence="8" id="KW-0411">Iron-sulfur</keyword>
<dbReference type="SFLD" id="SFLDG01118">
    <property type="entry name" value="activating_enzymes__group_2"/>
    <property type="match status" value="1"/>
</dbReference>
<dbReference type="PIRSF" id="PIRSF000371">
    <property type="entry name" value="PFL_act_enz"/>
    <property type="match status" value="1"/>
</dbReference>
<evidence type="ECO:0000256" key="1">
    <source>
        <dbReference type="ARBA" id="ARBA00001966"/>
    </source>
</evidence>
<dbReference type="PANTHER" id="PTHR30352:SF13">
    <property type="entry name" value="GLYCYL-RADICAL ENZYME ACTIVATING ENZYME YJJW-RELATED"/>
    <property type="match status" value="1"/>
</dbReference>
<evidence type="ECO:0000256" key="7">
    <source>
        <dbReference type="ARBA" id="ARBA00023004"/>
    </source>
</evidence>
<dbReference type="CDD" id="cd01335">
    <property type="entry name" value="Radical_SAM"/>
    <property type="match status" value="1"/>
</dbReference>
<accession>C8RX40</accession>
<dbReference type="RefSeq" id="WP_008027458.1">
    <property type="nucleotide sequence ID" value="NZ_ACYY01000002.1"/>
</dbReference>
<dbReference type="InterPro" id="IPR058240">
    <property type="entry name" value="rSAM_sf"/>
</dbReference>
<dbReference type="InterPro" id="IPR040074">
    <property type="entry name" value="BssD/PflA/YjjW"/>
</dbReference>
<evidence type="ECO:0000256" key="8">
    <source>
        <dbReference type="ARBA" id="ARBA00023014"/>
    </source>
</evidence>
<dbReference type="EMBL" id="ACYY01000002">
    <property type="protein sequence ID" value="EEW26565.1"/>
    <property type="molecule type" value="Genomic_DNA"/>
</dbReference>
<dbReference type="InterPro" id="IPR007197">
    <property type="entry name" value="rSAM"/>
</dbReference>
<dbReference type="eggNOG" id="COG1180">
    <property type="taxonomic scope" value="Bacteria"/>
</dbReference>
<feature type="domain" description="Radical SAM core" evidence="10">
    <location>
        <begin position="14"/>
        <end position="276"/>
    </location>
</feature>
<keyword evidence="3" id="KW-0004">4Fe-4S</keyword>
<keyword evidence="5" id="KW-0479">Metal-binding</keyword>
<dbReference type="AlphaFoldDB" id="C8RX40"/>
<keyword evidence="7" id="KW-0408">Iron</keyword>
<dbReference type="SFLD" id="SFLDG01066">
    <property type="entry name" value="organic_radical-activating_enz"/>
    <property type="match status" value="1"/>
</dbReference>
<evidence type="ECO:0000256" key="4">
    <source>
        <dbReference type="ARBA" id="ARBA00022691"/>
    </source>
</evidence>
<gene>
    <name evidence="11" type="ORF">Rsw2DRAFT_0368</name>
</gene>
<dbReference type="SFLD" id="SFLDS00029">
    <property type="entry name" value="Radical_SAM"/>
    <property type="match status" value="1"/>
</dbReference>
<evidence type="ECO:0000313" key="11">
    <source>
        <dbReference type="EMBL" id="EEW26565.1"/>
    </source>
</evidence>
<dbReference type="PROSITE" id="PS51918">
    <property type="entry name" value="RADICAL_SAM"/>
    <property type="match status" value="1"/>
</dbReference>
<dbReference type="PROSITE" id="PS51379">
    <property type="entry name" value="4FE4S_FER_2"/>
    <property type="match status" value="1"/>
</dbReference>
<organism evidence="11 12">
    <name type="scientific">Rhodobacter ferrooxidans</name>
    <dbReference type="NCBI Taxonomy" id="371731"/>
    <lineage>
        <taxon>Bacteria</taxon>
        <taxon>Pseudomonadati</taxon>
        <taxon>Pseudomonadota</taxon>
        <taxon>Alphaproteobacteria</taxon>
        <taxon>Rhodobacterales</taxon>
        <taxon>Rhodobacter group</taxon>
        <taxon>Rhodobacter</taxon>
    </lineage>
</organism>
<dbReference type="STRING" id="371731.Rsw2DRAFT_0368"/>
<dbReference type="SUPFAM" id="SSF54862">
    <property type="entry name" value="4Fe-4S ferredoxins"/>
    <property type="match status" value="1"/>
</dbReference>
<proteinExistence type="inferred from homology"/>
<dbReference type="NCBIfam" id="TIGR04041">
    <property type="entry name" value="activase_YjjW"/>
    <property type="match status" value="1"/>
</dbReference>
<dbReference type="SUPFAM" id="SSF102114">
    <property type="entry name" value="Radical SAM enzymes"/>
    <property type="match status" value="1"/>
</dbReference>
<protein>
    <submittedName>
        <fullName evidence="11">Radical SAM domain protein</fullName>
    </submittedName>
</protein>
<dbReference type="OrthoDB" id="9792276at2"/>
<reference evidence="11 12" key="1">
    <citation type="submission" date="2009-08" db="EMBL/GenBank/DDBJ databases">
        <title>The draft genome of Rhodobacter sp. SW2.</title>
        <authorList>
            <consortium name="US DOE Joint Genome Institute (JGI-PGF)"/>
            <person name="Lucas S."/>
            <person name="Copeland A."/>
            <person name="Lapidus A."/>
            <person name="Glavina del Rio T."/>
            <person name="Tice H."/>
            <person name="Bruce D."/>
            <person name="Goodwin L."/>
            <person name="Pitluck S."/>
            <person name="Larimer F."/>
            <person name="Land M.L."/>
            <person name="Hauser L."/>
            <person name="Emerson D."/>
        </authorList>
    </citation>
    <scope>NUCLEOTIDE SEQUENCE [LARGE SCALE GENOMIC DNA]</scope>
    <source>
        <strain evidence="11 12">SW2</strain>
    </source>
</reference>
<comment type="similarity">
    <text evidence="2">Belongs to the organic radical-activating enzymes family.</text>
</comment>
<dbReference type="Pfam" id="PF04055">
    <property type="entry name" value="Radical_SAM"/>
    <property type="match status" value="1"/>
</dbReference>
<evidence type="ECO:0000313" key="12">
    <source>
        <dbReference type="Proteomes" id="UP000010121"/>
    </source>
</evidence>
<dbReference type="Gene3D" id="3.30.70.20">
    <property type="match status" value="1"/>
</dbReference>
<evidence type="ECO:0000259" key="9">
    <source>
        <dbReference type="PROSITE" id="PS51379"/>
    </source>
</evidence>
<evidence type="ECO:0000256" key="2">
    <source>
        <dbReference type="ARBA" id="ARBA00009777"/>
    </source>
</evidence>
<dbReference type="InterPro" id="IPR023912">
    <property type="entry name" value="YjjW_bact"/>
</dbReference>
<evidence type="ECO:0000256" key="3">
    <source>
        <dbReference type="ARBA" id="ARBA00022485"/>
    </source>
</evidence>
<dbReference type="InterPro" id="IPR013785">
    <property type="entry name" value="Aldolase_TIM"/>
</dbReference>
<dbReference type="SFLD" id="SFLDF00392">
    <property type="entry name" value="YjjI_activase"/>
    <property type="match status" value="1"/>
</dbReference>
<dbReference type="InterPro" id="IPR017900">
    <property type="entry name" value="4Fe4S_Fe_S_CS"/>
</dbReference>
<evidence type="ECO:0000256" key="6">
    <source>
        <dbReference type="ARBA" id="ARBA00023002"/>
    </source>
</evidence>
<dbReference type="Gene3D" id="3.20.20.70">
    <property type="entry name" value="Aldolase class I"/>
    <property type="match status" value="1"/>
</dbReference>
<dbReference type="PROSITE" id="PS00198">
    <property type="entry name" value="4FE4S_FER_1"/>
    <property type="match status" value="1"/>
</dbReference>
<name>C8RX40_9RHOB</name>
<dbReference type="InterPro" id="IPR017896">
    <property type="entry name" value="4Fe4S_Fe-S-bd"/>
</dbReference>
<sequence>MQAIVSKTLLFSCVDGPGNRMVLFLQGCNFSCPTCHNPHTKRRCNDCGLCIPVCAPKALSLVEGKIAFDASLCTNCDDCLRICPISANPMVSLMDVGQVLALTRQNLPFLTGITLSGGEATAQLKFSVALFTAIKEARDLAHLTCFVDTNGHLGPVGWDKLLPVTDGVMLDIKAFDEGQHIYLTGRGNDKSLASAELLAASGKLYELRLLMIPGKTDTRRELEALVALVKRLGAHTRVKLNAFHNHGVRGPASAWETMTKDRLEQIATTLRAAGLSQVITPVVWL</sequence>
<evidence type="ECO:0000259" key="10">
    <source>
        <dbReference type="PROSITE" id="PS51918"/>
    </source>
</evidence>
<dbReference type="PANTHER" id="PTHR30352">
    <property type="entry name" value="PYRUVATE FORMATE-LYASE-ACTIVATING ENZYME"/>
    <property type="match status" value="1"/>
</dbReference>
<keyword evidence="4" id="KW-0949">S-adenosyl-L-methionine</keyword>
<dbReference type="GO" id="GO:0016491">
    <property type="term" value="F:oxidoreductase activity"/>
    <property type="evidence" value="ECO:0007669"/>
    <property type="project" value="UniProtKB-KW"/>
</dbReference>
<dbReference type="Proteomes" id="UP000010121">
    <property type="component" value="Unassembled WGS sequence"/>
</dbReference>
<dbReference type="PROSITE" id="PS01087">
    <property type="entry name" value="RADICAL_ACTIVATING"/>
    <property type="match status" value="1"/>
</dbReference>
<comment type="cofactor">
    <cofactor evidence="1">
        <name>[4Fe-4S] cluster</name>
        <dbReference type="ChEBI" id="CHEBI:49883"/>
    </cofactor>
</comment>